<gene>
    <name evidence="2" type="ORF">SAMN02787118_107307</name>
</gene>
<dbReference type="Proteomes" id="UP000181942">
    <property type="component" value="Unassembled WGS sequence"/>
</dbReference>
<name>A0A1I2J5X0_9ACTN</name>
<proteinExistence type="predicted"/>
<evidence type="ECO:0000256" key="1">
    <source>
        <dbReference type="SAM" id="MobiDB-lite"/>
    </source>
</evidence>
<feature type="region of interest" description="Disordered" evidence="1">
    <location>
        <begin position="27"/>
        <end position="60"/>
    </location>
</feature>
<accession>A0A1I2J5X0</accession>
<dbReference type="OrthoDB" id="5197234at2"/>
<protein>
    <submittedName>
        <fullName evidence="2">Uncharacterized protein</fullName>
    </submittedName>
</protein>
<dbReference type="EMBL" id="FONR01000007">
    <property type="protein sequence ID" value="SFF49779.1"/>
    <property type="molecule type" value="Genomic_DNA"/>
</dbReference>
<reference evidence="2 3" key="1">
    <citation type="submission" date="2016-10" db="EMBL/GenBank/DDBJ databases">
        <authorList>
            <person name="de Groot N.N."/>
        </authorList>
    </citation>
    <scope>NUCLEOTIDE SEQUENCE [LARGE SCALE GENOMIC DNA]</scope>
    <source>
        <strain evidence="2 3">OK461</strain>
    </source>
</reference>
<dbReference type="AlphaFoldDB" id="A0A1I2J5X0"/>
<feature type="compositionally biased region" description="Basic and acidic residues" evidence="1">
    <location>
        <begin position="27"/>
        <end position="37"/>
    </location>
</feature>
<organism evidence="2 3">
    <name type="scientific">Streptomyces mirabilis</name>
    <dbReference type="NCBI Taxonomy" id="68239"/>
    <lineage>
        <taxon>Bacteria</taxon>
        <taxon>Bacillati</taxon>
        <taxon>Actinomycetota</taxon>
        <taxon>Actinomycetes</taxon>
        <taxon>Kitasatosporales</taxon>
        <taxon>Streptomycetaceae</taxon>
        <taxon>Streptomyces</taxon>
    </lineage>
</organism>
<sequence>MKRSMIAPGSAGAITLALGGYAVGATRHDGASERSATREQANQDFDKRAGQFRKQKQRAAHDDEYFNSMSWEMESTRVKILSLIVMQNPTCFGAGTRATAAYLQQHRSEGEQDAGACELADVPSKDCTITVG</sequence>
<evidence type="ECO:0000313" key="2">
    <source>
        <dbReference type="EMBL" id="SFF49779.1"/>
    </source>
</evidence>
<evidence type="ECO:0000313" key="3">
    <source>
        <dbReference type="Proteomes" id="UP000181942"/>
    </source>
</evidence>
<dbReference type="RefSeq" id="WP_143138243.1">
    <property type="nucleotide sequence ID" value="NZ_FONR01000007.1"/>
</dbReference>